<keyword evidence="1" id="KW-0614">Plasmid</keyword>
<gene>
    <name evidence="1" type="ORF">QIA45_04925</name>
</gene>
<dbReference type="Proteomes" id="UP001305787">
    <property type="component" value="Plasmid lp28-4"/>
</dbReference>
<evidence type="ECO:0000313" key="2">
    <source>
        <dbReference type="Proteomes" id="UP001305787"/>
    </source>
</evidence>
<organism evidence="1 2">
    <name type="scientific">Borrelia andersonii</name>
    <name type="common">Borreliella andersonii</name>
    <dbReference type="NCBI Taxonomy" id="42109"/>
    <lineage>
        <taxon>Bacteria</taxon>
        <taxon>Pseudomonadati</taxon>
        <taxon>Spirochaetota</taxon>
        <taxon>Spirochaetia</taxon>
        <taxon>Spirochaetales</taxon>
        <taxon>Borreliaceae</taxon>
        <taxon>Borreliella</taxon>
    </lineage>
</organism>
<geneLocation type="plasmid" evidence="1 2">
    <name>lp28-4</name>
</geneLocation>
<protein>
    <submittedName>
        <fullName evidence="1">Uncharacterized protein</fullName>
    </submittedName>
</protein>
<dbReference type="EMBL" id="CP179263">
    <property type="protein sequence ID" value="XOU13235.1"/>
    <property type="molecule type" value="Genomic_DNA"/>
</dbReference>
<keyword evidence="2" id="KW-1185">Reference proteome</keyword>
<sequence>MEENEKRVEKSESKLQKIELDKTAKKSISFYKPKTPRSSGFNDKLVGDYSKINFLAKYQFWCFRLNNI</sequence>
<proteinExistence type="predicted"/>
<name>A0ACD5G5V9_BORAD</name>
<reference evidence="1" key="1">
    <citation type="submission" date="2024-11" db="EMBL/GenBank/DDBJ databases">
        <title>Sequencing of Borrelia variable plasmids from multiple Borrelia sensu lato isolates.</title>
        <authorList>
            <person name="Mongodin E.F."/>
            <person name="Rudenko N."/>
            <person name="Fraser C.M."/>
            <person name="Schutzer S."/>
            <person name="Luft B."/>
            <person name="Morgan R."/>
            <person name="Casjens S."/>
            <person name="Qiu W."/>
        </authorList>
    </citation>
    <scope>NUCLEOTIDE SEQUENCE</scope>
    <source>
        <strain evidence="1">21038</strain>
    </source>
</reference>
<evidence type="ECO:0000313" key="1">
    <source>
        <dbReference type="EMBL" id="XOU13235.1"/>
    </source>
</evidence>
<accession>A0ACD5G5V9</accession>